<protein>
    <submittedName>
        <fullName evidence="1">Uncharacterized protein</fullName>
    </submittedName>
</protein>
<proteinExistence type="predicted"/>
<evidence type="ECO:0000313" key="1">
    <source>
        <dbReference type="EMBL" id="BAK54714.1"/>
    </source>
</evidence>
<sequence length="80" mass="9424">MVTIVKIKEKFFLLNEDGVIELKEDIKKIDVLVVHTVNEEEIIKAKENGYKLFECKDDVKECINKIYNILFTRKKSCKFA</sequence>
<evidence type="ECO:0000313" key="2">
    <source>
        <dbReference type="Proteomes" id="UP000001015"/>
    </source>
</evidence>
<dbReference type="KEGG" id="sto:STK_20245"/>
<organism evidence="1 2">
    <name type="scientific">Sulfurisphaera tokodaii (strain DSM 16993 / JCM 10545 / NBRC 100140 / 7)</name>
    <name type="common">Sulfolobus tokodaii</name>
    <dbReference type="NCBI Taxonomy" id="273063"/>
    <lineage>
        <taxon>Archaea</taxon>
        <taxon>Thermoproteota</taxon>
        <taxon>Thermoprotei</taxon>
        <taxon>Sulfolobales</taxon>
        <taxon>Sulfolobaceae</taxon>
        <taxon>Sulfurisphaera</taxon>
    </lineage>
</organism>
<dbReference type="AlphaFoldDB" id="F9VP67"/>
<dbReference type="Proteomes" id="UP000001015">
    <property type="component" value="Chromosome"/>
</dbReference>
<accession>F9VP67</accession>
<keyword evidence="2" id="KW-1185">Reference proteome</keyword>
<name>F9VP67_SULTO</name>
<reference evidence="2" key="1">
    <citation type="journal article" date="2001" name="DNA Res.">
        <title>Complete genome sequence of an aerobic thermoacidophilic Crenarchaeon, Sulfolobus tokodaii strain7.</title>
        <authorList>
            <person name="Kawarabayasi Y."/>
            <person name="Hino Y."/>
            <person name="Horikawa H."/>
            <person name="Jin-no K."/>
            <person name="Takahashi M."/>
            <person name="Sekine M."/>
            <person name="Baba S."/>
            <person name="Ankai A."/>
            <person name="Kosugi H."/>
            <person name="Hosoyama A."/>
            <person name="Fukui S."/>
            <person name="Nagai Y."/>
            <person name="Nishijima K."/>
            <person name="Otsuka R."/>
            <person name="Nakazawa H."/>
            <person name="Takamiya M."/>
            <person name="Kato Y."/>
            <person name="Yoshizawa T."/>
            <person name="Tanaka T."/>
            <person name="Kudoh Y."/>
            <person name="Yamazaki J."/>
            <person name="Kushida N."/>
            <person name="Oguchi A."/>
            <person name="Aoki K."/>
            <person name="Masuda S."/>
            <person name="Yanagii M."/>
            <person name="Nishimura M."/>
            <person name="Yamagishi A."/>
            <person name="Oshima T."/>
            <person name="Kikuchi H."/>
        </authorList>
    </citation>
    <scope>NUCLEOTIDE SEQUENCE [LARGE SCALE GENOMIC DNA]</scope>
    <source>
        <strain evidence="2">DSM 16993 / JCM 10545 / NBRC 100140 / 7</strain>
    </source>
</reference>
<dbReference type="EMBL" id="BA000023">
    <property type="protein sequence ID" value="BAK54714.1"/>
    <property type="molecule type" value="Genomic_DNA"/>
</dbReference>
<dbReference type="STRING" id="273063.STK_20245"/>
<gene>
    <name evidence="1" type="ordered locus">STK_20245</name>
</gene>
<dbReference type="PATRIC" id="fig|273063.9.peg.2312"/>